<reference evidence="2 3" key="1">
    <citation type="journal article" date="2020" name="ISME J.">
        <title>Enrichment and physiological characterization of a novel comammox Nitrospira indicates ammonium inhibition of complete nitrification.</title>
        <authorList>
            <person name="Sakoula D."/>
            <person name="Koch H."/>
            <person name="Frank J."/>
            <person name="Jetten M.S.M."/>
            <person name="van Kessel M.A.H.J."/>
            <person name="Lucker S."/>
        </authorList>
    </citation>
    <scope>NUCLEOTIDE SEQUENCE [LARGE SCALE GENOMIC DNA]</scope>
    <source>
        <strain evidence="2">Comreactor17</strain>
    </source>
</reference>
<dbReference type="EMBL" id="CP047423">
    <property type="protein sequence ID" value="QPD05685.1"/>
    <property type="molecule type" value="Genomic_DNA"/>
</dbReference>
<evidence type="ECO:0000313" key="2">
    <source>
        <dbReference type="EMBL" id="QPD05685.1"/>
    </source>
</evidence>
<evidence type="ECO:0000256" key="1">
    <source>
        <dbReference type="SAM" id="Phobius"/>
    </source>
</evidence>
<dbReference type="AlphaFoldDB" id="A0A7S8J1D4"/>
<keyword evidence="1" id="KW-0812">Transmembrane</keyword>
<sequence>MVEVIVILAMGGVIVAVSVGVASLVIYLFGKDGTD</sequence>
<gene>
    <name evidence="2" type="ORF">Nkreftii_003459</name>
</gene>
<dbReference type="KEGG" id="nkf:Nkreftii_003459"/>
<dbReference type="Proteomes" id="UP000593737">
    <property type="component" value="Chromosome"/>
</dbReference>
<feature type="transmembrane region" description="Helical" evidence="1">
    <location>
        <begin position="6"/>
        <end position="29"/>
    </location>
</feature>
<protein>
    <submittedName>
        <fullName evidence="2">Uncharacterized protein</fullName>
    </submittedName>
</protein>
<organism evidence="2 3">
    <name type="scientific">Candidatus Nitrospira kreftii</name>
    <dbReference type="NCBI Taxonomy" id="2652173"/>
    <lineage>
        <taxon>Bacteria</taxon>
        <taxon>Pseudomonadati</taxon>
        <taxon>Nitrospirota</taxon>
        <taxon>Nitrospiria</taxon>
        <taxon>Nitrospirales</taxon>
        <taxon>Nitrospiraceae</taxon>
        <taxon>Nitrospira</taxon>
    </lineage>
</organism>
<keyword evidence="1" id="KW-1133">Transmembrane helix</keyword>
<keyword evidence="1" id="KW-0472">Membrane</keyword>
<proteinExistence type="predicted"/>
<accession>A0A7S8J1D4</accession>
<evidence type="ECO:0000313" key="3">
    <source>
        <dbReference type="Proteomes" id="UP000593737"/>
    </source>
</evidence>
<name>A0A7S8J1D4_9BACT</name>